<evidence type="ECO:0000256" key="1">
    <source>
        <dbReference type="SAM" id="MobiDB-lite"/>
    </source>
</evidence>
<dbReference type="EMBL" id="JAHLQT010014894">
    <property type="protein sequence ID" value="KAG7170103.1"/>
    <property type="molecule type" value="Genomic_DNA"/>
</dbReference>
<name>A0A8J5KBN6_HOMAM</name>
<organism evidence="2 3">
    <name type="scientific">Homarus americanus</name>
    <name type="common">American lobster</name>
    <dbReference type="NCBI Taxonomy" id="6706"/>
    <lineage>
        <taxon>Eukaryota</taxon>
        <taxon>Metazoa</taxon>
        <taxon>Ecdysozoa</taxon>
        <taxon>Arthropoda</taxon>
        <taxon>Crustacea</taxon>
        <taxon>Multicrustacea</taxon>
        <taxon>Malacostraca</taxon>
        <taxon>Eumalacostraca</taxon>
        <taxon>Eucarida</taxon>
        <taxon>Decapoda</taxon>
        <taxon>Pleocyemata</taxon>
        <taxon>Astacidea</taxon>
        <taxon>Nephropoidea</taxon>
        <taxon>Nephropidae</taxon>
        <taxon>Homarus</taxon>
    </lineage>
</organism>
<evidence type="ECO:0000313" key="2">
    <source>
        <dbReference type="EMBL" id="KAG7170103.1"/>
    </source>
</evidence>
<feature type="region of interest" description="Disordered" evidence="1">
    <location>
        <begin position="1"/>
        <end position="40"/>
    </location>
</feature>
<feature type="compositionally biased region" description="Acidic residues" evidence="1">
    <location>
        <begin position="28"/>
        <end position="39"/>
    </location>
</feature>
<dbReference type="Proteomes" id="UP000747542">
    <property type="component" value="Unassembled WGS sequence"/>
</dbReference>
<evidence type="ECO:0000313" key="3">
    <source>
        <dbReference type="Proteomes" id="UP000747542"/>
    </source>
</evidence>
<proteinExistence type="predicted"/>
<protein>
    <recommendedName>
        <fullName evidence="4">HAT C-terminal dimerisation domain-containing protein</fullName>
    </recommendedName>
</protein>
<reference evidence="2" key="1">
    <citation type="journal article" date="2021" name="Sci. Adv.">
        <title>The American lobster genome reveals insights on longevity, neural, and immune adaptations.</title>
        <authorList>
            <person name="Polinski J.M."/>
            <person name="Zimin A.V."/>
            <person name="Clark K.F."/>
            <person name="Kohn A.B."/>
            <person name="Sadowski N."/>
            <person name="Timp W."/>
            <person name="Ptitsyn A."/>
            <person name="Khanna P."/>
            <person name="Romanova D.Y."/>
            <person name="Williams P."/>
            <person name="Greenwood S.J."/>
            <person name="Moroz L.L."/>
            <person name="Walt D.R."/>
            <person name="Bodnar A.G."/>
        </authorList>
    </citation>
    <scope>NUCLEOTIDE SEQUENCE</scope>
    <source>
        <strain evidence="2">GMGI-L3</strain>
    </source>
</reference>
<evidence type="ECO:0008006" key="4">
    <source>
        <dbReference type="Google" id="ProtNLM"/>
    </source>
</evidence>
<keyword evidence="3" id="KW-1185">Reference proteome</keyword>
<accession>A0A8J5KBN6</accession>
<gene>
    <name evidence="2" type="ORF">Hamer_G012338</name>
</gene>
<feature type="compositionally biased region" description="Basic and acidic residues" evidence="1">
    <location>
        <begin position="18"/>
        <end position="27"/>
    </location>
</feature>
<comment type="caution">
    <text evidence="2">The sequence shown here is derived from an EMBL/GenBank/DDBJ whole genome shotgun (WGS) entry which is preliminary data.</text>
</comment>
<dbReference type="AlphaFoldDB" id="A0A8J5KBN6"/>
<sequence>MKGQKELRKKATNQLSKLVEKSVHETESSSEGDDKDLDDTFPNKAMRELFIKYNTPIPSSAAVERMFSMGKDVEARAQQNEQQAF</sequence>